<dbReference type="EMBL" id="PHHF01000004">
    <property type="protein sequence ID" value="PTD27710.1"/>
    <property type="molecule type" value="Genomic_DNA"/>
</dbReference>
<name>A0A2T4I837_9SPHN</name>
<sequence>MLKLAKLPDRTPVKIAITVTPDLAHTLADYAAIYNRAYADKAAVADLIPAMLETFLASDRAFAKARRDVESGT</sequence>
<organism evidence="1 2">
    <name type="scientific">Edaphosphingomonas fennica</name>
    <dbReference type="NCBI Taxonomy" id="114404"/>
    <lineage>
        <taxon>Bacteria</taxon>
        <taxon>Pseudomonadati</taxon>
        <taxon>Pseudomonadota</taxon>
        <taxon>Alphaproteobacteria</taxon>
        <taxon>Sphingomonadales</taxon>
        <taxon>Rhizorhabdaceae</taxon>
        <taxon>Edaphosphingomonas</taxon>
    </lineage>
</organism>
<gene>
    <name evidence="1" type="ORF">CV103_01195</name>
</gene>
<protein>
    <submittedName>
        <fullName evidence="1">DUF2274 domain-containing protein</fullName>
    </submittedName>
</protein>
<reference evidence="1 2" key="1">
    <citation type="submission" date="2017-11" db="EMBL/GenBank/DDBJ databases">
        <title>Sphingomonas oleivorans sp. nov., isolated from oil-contaminated soil.</title>
        <authorList>
            <person name="Wang L."/>
            <person name="Chen L."/>
        </authorList>
    </citation>
    <scope>NUCLEOTIDE SEQUENCE [LARGE SCALE GENOMIC DNA]</scope>
    <source>
        <strain evidence="1 2">K101</strain>
    </source>
</reference>
<evidence type="ECO:0000313" key="2">
    <source>
        <dbReference type="Proteomes" id="UP000241206"/>
    </source>
</evidence>
<evidence type="ECO:0000313" key="1">
    <source>
        <dbReference type="EMBL" id="PTD27710.1"/>
    </source>
</evidence>
<dbReference type="Proteomes" id="UP000241206">
    <property type="component" value="Unassembled WGS sequence"/>
</dbReference>
<accession>A0A2T4I837</accession>
<keyword evidence="2" id="KW-1185">Reference proteome</keyword>
<dbReference type="InterPro" id="IPR018733">
    <property type="entry name" value="DUF2274"/>
</dbReference>
<dbReference type="AlphaFoldDB" id="A0A2T4I837"/>
<proteinExistence type="predicted"/>
<dbReference type="Pfam" id="PF10038">
    <property type="entry name" value="DUF2274"/>
    <property type="match status" value="1"/>
</dbReference>
<dbReference type="RefSeq" id="WP_107393698.1">
    <property type="nucleotide sequence ID" value="NZ_PHHF01000004.1"/>
</dbReference>
<comment type="caution">
    <text evidence="1">The sequence shown here is derived from an EMBL/GenBank/DDBJ whole genome shotgun (WGS) entry which is preliminary data.</text>
</comment>